<evidence type="ECO:0000313" key="2">
    <source>
        <dbReference type="Proteomes" id="UP000270834"/>
    </source>
</evidence>
<sequence length="434" mass="46021">MAEDLGAGLLGDGPRLLDVVEVGGGDLRVVLEDRIEHRQAHERLAEVEDLVAVGHVGGTEYRLSQFAEQFLGQVHVVFVVGVGLVELEHGELGVVPGRDAFVTEVAVDLEDLLETADHQALEVQLRGDAQEHGHVQRVVMGLERLGRGAAGDGLQHRGLHFEETALAEETADVGDDLGTHAEGVAGFLVDHQVDVALAVALLGVGQAMVLVRQRTQRLGQQAHAGHVDVQVALARAGQHAFGADDVAQVPGLDLGQGFFRQGLAVDVDLQALAAVLEDDEGTAVEHDPTGHLDRDRCGFQLFLGLVGVLFLQVREVGVAAEVVGEGDGPGFAHGGKFFLALGDQLVFFLLQFVLVELLVAHGLGGSWLGSLACGNGLRNRGEKRSERRPGKAGNGEDTEFTIVKNEQSEPFSNAAWPGAAALQPLFEAGFEVFV</sequence>
<gene>
    <name evidence="1" type="ORF">ALP65_04607</name>
</gene>
<name>A0A3M5D2Y6_PSEAI</name>
<organism evidence="1 2">
    <name type="scientific">Pseudomonas aeruginosa</name>
    <dbReference type="NCBI Taxonomy" id="287"/>
    <lineage>
        <taxon>Bacteria</taxon>
        <taxon>Pseudomonadati</taxon>
        <taxon>Pseudomonadota</taxon>
        <taxon>Gammaproteobacteria</taxon>
        <taxon>Pseudomonadales</taxon>
        <taxon>Pseudomonadaceae</taxon>
        <taxon>Pseudomonas</taxon>
    </lineage>
</organism>
<protein>
    <submittedName>
        <fullName evidence="1">Uncharacterized protein</fullName>
    </submittedName>
</protein>
<reference evidence="1 2" key="1">
    <citation type="submission" date="2018-08" db="EMBL/GenBank/DDBJ databases">
        <title>Recombination of ecologically and evolutionarily significant loci maintains genetic cohesion in the Pseudomonas syringae species complex.</title>
        <authorList>
            <person name="Dillon M."/>
            <person name="Thakur S."/>
            <person name="Almeida R.N.D."/>
            <person name="Weir B.S."/>
            <person name="Guttman D.S."/>
        </authorList>
    </citation>
    <scope>NUCLEOTIDE SEQUENCE [LARGE SCALE GENOMIC DNA]</scope>
    <source>
        <strain evidence="1 2">ICMP 7846</strain>
    </source>
</reference>
<dbReference type="AlphaFoldDB" id="A0A3M5D2Y6"/>
<dbReference type="Proteomes" id="UP000270834">
    <property type="component" value="Unassembled WGS sequence"/>
</dbReference>
<accession>A0A3M5D2Y6</accession>
<proteinExistence type="predicted"/>
<dbReference type="EMBL" id="RBSQ01001430">
    <property type="protein sequence ID" value="RMS44312.1"/>
    <property type="molecule type" value="Genomic_DNA"/>
</dbReference>
<evidence type="ECO:0000313" key="1">
    <source>
        <dbReference type="EMBL" id="RMS44312.1"/>
    </source>
</evidence>
<dbReference type="AntiFam" id="ANF00081">
    <property type="entry name" value="Shadow ORF (opposite lysS)"/>
</dbReference>
<comment type="caution">
    <text evidence="1">The sequence shown here is derived from an EMBL/GenBank/DDBJ whole genome shotgun (WGS) entry which is preliminary data.</text>
</comment>